<gene>
    <name evidence="1" type="ORF">AVEN_73122_1</name>
</gene>
<evidence type="ECO:0000313" key="2">
    <source>
        <dbReference type="Proteomes" id="UP000499080"/>
    </source>
</evidence>
<proteinExistence type="predicted"/>
<dbReference type="AlphaFoldDB" id="A0A4Y2RPU9"/>
<protein>
    <submittedName>
        <fullName evidence="1">Uncharacterized protein</fullName>
    </submittedName>
</protein>
<reference evidence="1 2" key="1">
    <citation type="journal article" date="2019" name="Sci. Rep.">
        <title>Orb-weaving spider Araneus ventricosus genome elucidates the spidroin gene catalogue.</title>
        <authorList>
            <person name="Kono N."/>
            <person name="Nakamura H."/>
            <person name="Ohtoshi R."/>
            <person name="Moran D.A.P."/>
            <person name="Shinohara A."/>
            <person name="Yoshida Y."/>
            <person name="Fujiwara M."/>
            <person name="Mori M."/>
            <person name="Tomita M."/>
            <person name="Arakawa K."/>
        </authorList>
    </citation>
    <scope>NUCLEOTIDE SEQUENCE [LARGE SCALE GENOMIC DNA]</scope>
</reference>
<organism evidence="1 2">
    <name type="scientific">Araneus ventricosus</name>
    <name type="common">Orbweaver spider</name>
    <name type="synonym">Epeira ventricosa</name>
    <dbReference type="NCBI Taxonomy" id="182803"/>
    <lineage>
        <taxon>Eukaryota</taxon>
        <taxon>Metazoa</taxon>
        <taxon>Ecdysozoa</taxon>
        <taxon>Arthropoda</taxon>
        <taxon>Chelicerata</taxon>
        <taxon>Arachnida</taxon>
        <taxon>Araneae</taxon>
        <taxon>Araneomorphae</taxon>
        <taxon>Entelegynae</taxon>
        <taxon>Araneoidea</taxon>
        <taxon>Araneidae</taxon>
        <taxon>Araneus</taxon>
    </lineage>
</organism>
<accession>A0A4Y2RPU9</accession>
<comment type="caution">
    <text evidence="1">The sequence shown here is derived from an EMBL/GenBank/DDBJ whole genome shotgun (WGS) entry which is preliminary data.</text>
</comment>
<sequence>MNEGEEHTDLLSRRGVGVGVLLLSGCHDDALLLPPIGARVAHPHGSLQCKETVRPRVAAVATASAPQRPGHLAWEVYVKRKARAMFVHMLDTSFISSASQRSKNHGSTSVARLD</sequence>
<evidence type="ECO:0000313" key="1">
    <source>
        <dbReference type="EMBL" id="GBN77718.1"/>
    </source>
</evidence>
<dbReference type="EMBL" id="BGPR01017925">
    <property type="protein sequence ID" value="GBN77718.1"/>
    <property type="molecule type" value="Genomic_DNA"/>
</dbReference>
<name>A0A4Y2RPU9_ARAVE</name>
<dbReference type="Proteomes" id="UP000499080">
    <property type="component" value="Unassembled WGS sequence"/>
</dbReference>
<keyword evidence="2" id="KW-1185">Reference proteome</keyword>